<feature type="region of interest" description="Disordered" evidence="1">
    <location>
        <begin position="167"/>
        <end position="233"/>
    </location>
</feature>
<sequence length="342" mass="37029">MQDRSLSLPWEDAHMTTADDTSRSIFDWSLRQEELTAEAVGAHSPGSVSADDEASDDTAALSVPSAARLEAVKALLAFLDTAPTQDGASSENLRTDEGNKLDLRKVRRLVHAANTSRDPHALPVRVESPLSRQDSSEKETPSSSITAVEEPLLTHLDTRQQRIHLPEDYTPISPPSSPEVGGTPTRAPRLSTPPETVRQIRSAHSSAQRSRANVVVSPTPTRSSRARAPSAQRILASDLSGSESDARLQVDELRRALSEATGPIDRLRSDVANLKSSISAVMISRDPPPEPQDATLSTITAALHLGRKLDAVLHGNPSHTRSDREIFDKANVDELLRKVSDN</sequence>
<organism evidence="2 3">
    <name type="scientific">Mixia osmundae (strain CBS 9802 / IAM 14324 / JCM 22182 / KY 12970)</name>
    <dbReference type="NCBI Taxonomy" id="764103"/>
    <lineage>
        <taxon>Eukaryota</taxon>
        <taxon>Fungi</taxon>
        <taxon>Dikarya</taxon>
        <taxon>Basidiomycota</taxon>
        <taxon>Pucciniomycotina</taxon>
        <taxon>Mixiomycetes</taxon>
        <taxon>Mixiales</taxon>
        <taxon>Mixiaceae</taxon>
        <taxon>Mixia</taxon>
    </lineage>
</organism>
<accession>G7DWH3</accession>
<keyword evidence="3" id="KW-1185">Reference proteome</keyword>
<dbReference type="Proteomes" id="UP000009131">
    <property type="component" value="Unassembled WGS sequence"/>
</dbReference>
<proteinExistence type="predicted"/>
<evidence type="ECO:0000313" key="2">
    <source>
        <dbReference type="EMBL" id="GAA94933.1"/>
    </source>
</evidence>
<dbReference type="HOGENOM" id="CLU_811551_0_0_1"/>
<gene>
    <name evidence="2" type="primary">Mo01588</name>
    <name evidence="2" type="ORF">E5Q_01588</name>
</gene>
<dbReference type="RefSeq" id="XP_014565910.1">
    <property type="nucleotide sequence ID" value="XM_014710424.1"/>
</dbReference>
<name>G7DWH3_MIXOS</name>
<evidence type="ECO:0000256" key="1">
    <source>
        <dbReference type="SAM" id="MobiDB-lite"/>
    </source>
</evidence>
<evidence type="ECO:0000313" key="3">
    <source>
        <dbReference type="Proteomes" id="UP000009131"/>
    </source>
</evidence>
<reference evidence="2 3" key="2">
    <citation type="journal article" date="2012" name="Open Biol.">
        <title>Characteristics of nucleosomes and linker DNA regions on the genome of the basidiomycete Mixia osmundae revealed by mono- and dinucleosome mapping.</title>
        <authorList>
            <person name="Nishida H."/>
            <person name="Kondo S."/>
            <person name="Matsumoto T."/>
            <person name="Suzuki Y."/>
            <person name="Yoshikawa H."/>
            <person name="Taylor T.D."/>
            <person name="Sugiyama J."/>
        </authorList>
    </citation>
    <scope>NUCLEOTIDE SEQUENCE [LARGE SCALE GENOMIC DNA]</scope>
    <source>
        <strain evidence="3">CBS 9802 / IAM 14324 / JCM 22182 / KY 12970</strain>
    </source>
</reference>
<dbReference type="InParanoid" id="G7DWH3"/>
<feature type="region of interest" description="Disordered" evidence="1">
    <location>
        <begin position="38"/>
        <end position="59"/>
    </location>
</feature>
<feature type="compositionally biased region" description="Low complexity" evidence="1">
    <location>
        <begin position="199"/>
        <end position="231"/>
    </location>
</feature>
<feature type="region of interest" description="Disordered" evidence="1">
    <location>
        <begin position="112"/>
        <end position="150"/>
    </location>
</feature>
<dbReference type="EMBL" id="BABT02000052">
    <property type="protein sequence ID" value="GAA94933.1"/>
    <property type="molecule type" value="Genomic_DNA"/>
</dbReference>
<dbReference type="AlphaFoldDB" id="G7DWH3"/>
<comment type="caution">
    <text evidence="2">The sequence shown here is derived from an EMBL/GenBank/DDBJ whole genome shotgun (WGS) entry which is preliminary data.</text>
</comment>
<protein>
    <submittedName>
        <fullName evidence="2">Uncharacterized protein</fullName>
    </submittedName>
</protein>
<reference evidence="2 3" key="1">
    <citation type="journal article" date="2011" name="J. Gen. Appl. Microbiol.">
        <title>Draft genome sequencing of the enigmatic basidiomycete Mixia osmundae.</title>
        <authorList>
            <person name="Nishida H."/>
            <person name="Nagatsuka Y."/>
            <person name="Sugiyama J."/>
        </authorList>
    </citation>
    <scope>NUCLEOTIDE SEQUENCE [LARGE SCALE GENOMIC DNA]</scope>
    <source>
        <strain evidence="3">CBS 9802 / IAM 14324 / JCM 22182 / KY 12970</strain>
    </source>
</reference>